<evidence type="ECO:0000259" key="3">
    <source>
        <dbReference type="SMART" id="SM00559"/>
    </source>
</evidence>
<evidence type="ECO:0000256" key="1">
    <source>
        <dbReference type="ARBA" id="ARBA00023125"/>
    </source>
</evidence>
<dbReference type="HAMAP" id="MF_01875">
    <property type="entry name" value="Prokaryotic_Ku"/>
    <property type="match status" value="1"/>
</dbReference>
<dbReference type="PANTHER" id="PTHR41251">
    <property type="entry name" value="NON-HOMOLOGOUS END JOINING PROTEIN KU"/>
    <property type="match status" value="1"/>
</dbReference>
<dbReference type="Gene3D" id="2.40.290.10">
    <property type="match status" value="1"/>
</dbReference>
<comment type="similarity">
    <text evidence="2">Belongs to the prokaryotic Ku family.</text>
</comment>
<dbReference type="PANTHER" id="PTHR41251:SF1">
    <property type="entry name" value="NON-HOMOLOGOUS END JOINING PROTEIN KU"/>
    <property type="match status" value="1"/>
</dbReference>
<protein>
    <recommendedName>
        <fullName evidence="2">Non-homologous end joining protein Ku</fullName>
    </recommendedName>
</protein>
<gene>
    <name evidence="2" type="primary">ku</name>
    <name evidence="4" type="ORF">FE782_22105</name>
</gene>
<dbReference type="PIRSF" id="PIRSF006493">
    <property type="entry name" value="Prok_Ku"/>
    <property type="match status" value="1"/>
</dbReference>
<comment type="caution">
    <text evidence="4">The sequence shown here is derived from an EMBL/GenBank/DDBJ whole genome shotgun (WGS) entry which is preliminary data.</text>
</comment>
<dbReference type="RefSeq" id="WP_138196517.1">
    <property type="nucleotide sequence ID" value="NZ_VCIW01000017.1"/>
</dbReference>
<keyword evidence="1 2" id="KW-0238">DNA-binding</keyword>
<feature type="domain" description="Ku" evidence="3">
    <location>
        <begin position="52"/>
        <end position="180"/>
    </location>
</feature>
<keyword evidence="2" id="KW-0233">DNA recombination</keyword>
<dbReference type="OrthoDB" id="9795084at2"/>
<dbReference type="GO" id="GO:0003690">
    <property type="term" value="F:double-stranded DNA binding"/>
    <property type="evidence" value="ECO:0007669"/>
    <property type="project" value="UniProtKB-UniRule"/>
</dbReference>
<dbReference type="InterPro" id="IPR006164">
    <property type="entry name" value="DNA_bd_Ku70/Ku80"/>
</dbReference>
<keyword evidence="2" id="KW-0234">DNA repair</keyword>
<accession>A0A5R9GBD8</accession>
<dbReference type="InterPro" id="IPR016194">
    <property type="entry name" value="SPOC-like_C_dom_sf"/>
</dbReference>
<dbReference type="Pfam" id="PF02735">
    <property type="entry name" value="Ku"/>
    <property type="match status" value="1"/>
</dbReference>
<proteinExistence type="inferred from homology"/>
<keyword evidence="5" id="KW-1185">Reference proteome</keyword>
<dbReference type="EMBL" id="VCIW01000017">
    <property type="protein sequence ID" value="TLS50033.1"/>
    <property type="molecule type" value="Genomic_DNA"/>
</dbReference>
<evidence type="ECO:0000313" key="4">
    <source>
        <dbReference type="EMBL" id="TLS50033.1"/>
    </source>
</evidence>
<evidence type="ECO:0000256" key="2">
    <source>
        <dbReference type="HAMAP-Rule" id="MF_01875"/>
    </source>
</evidence>
<comment type="function">
    <text evidence="2">With LigD forms a non-homologous end joining (NHEJ) DNA repair enzyme, which repairs dsDNA breaks with reduced fidelity. Binds linear dsDNA with 5'- and 3'- overhangs but not closed circular dsDNA nor ssDNA. Recruits and stimulates the ligase activity of LigD.</text>
</comment>
<dbReference type="GO" id="GO:0006310">
    <property type="term" value="P:DNA recombination"/>
    <property type="evidence" value="ECO:0007669"/>
    <property type="project" value="UniProtKB-KW"/>
</dbReference>
<dbReference type="SUPFAM" id="SSF100939">
    <property type="entry name" value="SPOC domain-like"/>
    <property type="match status" value="1"/>
</dbReference>
<keyword evidence="2" id="KW-0227">DNA damage</keyword>
<evidence type="ECO:0000313" key="5">
    <source>
        <dbReference type="Proteomes" id="UP000309676"/>
    </source>
</evidence>
<organism evidence="4 5">
    <name type="scientific">Paenibacillus antri</name>
    <dbReference type="NCBI Taxonomy" id="2582848"/>
    <lineage>
        <taxon>Bacteria</taxon>
        <taxon>Bacillati</taxon>
        <taxon>Bacillota</taxon>
        <taxon>Bacilli</taxon>
        <taxon>Bacillales</taxon>
        <taxon>Paenibacillaceae</taxon>
        <taxon>Paenibacillus</taxon>
    </lineage>
</organism>
<dbReference type="SMART" id="SM00559">
    <property type="entry name" value="Ku78"/>
    <property type="match status" value="1"/>
</dbReference>
<dbReference type="AlphaFoldDB" id="A0A5R9GBD8"/>
<dbReference type="InterPro" id="IPR009187">
    <property type="entry name" value="Prok_Ku"/>
</dbReference>
<dbReference type="GO" id="GO:0006303">
    <property type="term" value="P:double-strand break repair via nonhomologous end joining"/>
    <property type="evidence" value="ECO:0007669"/>
    <property type="project" value="UniProtKB-UniRule"/>
</dbReference>
<dbReference type="NCBIfam" id="TIGR02772">
    <property type="entry name" value="Ku_bact"/>
    <property type="match status" value="1"/>
</dbReference>
<name>A0A5R9GBD8_9BACL</name>
<reference evidence="4 5" key="1">
    <citation type="submission" date="2019-05" db="EMBL/GenBank/DDBJ databases">
        <authorList>
            <person name="Narsing Rao M.P."/>
            <person name="Li W.J."/>
        </authorList>
    </citation>
    <scope>NUCLEOTIDE SEQUENCE [LARGE SCALE GENOMIC DNA]</scope>
    <source>
        <strain evidence="4 5">SYSU_K30003</strain>
    </source>
</reference>
<dbReference type="Proteomes" id="UP000309676">
    <property type="component" value="Unassembled WGS sequence"/>
</dbReference>
<sequence length="270" mass="30572">MHTIWKGTINIGLVQIPVKLYSTTDEKDITFQQLHKECGTPVQSIRTCPSCKTEVKWDDIEKGFEYDLGRYVLFGKDELDVIAGEKIKEAKVHEFVNLGDINPVYFQKSYYVGPDVLGGDAYKLLVQALNGTRKAAVCTITIRSRGSVALIQALQNGLVLTTAYYSDEVRQIEHVPNLENNKEVSEDQLKLANLLIKQMSRSFDLSKFKDEYRLRLQNAIQQKVAGQQVVFVESKSSTEKILDLVQALKASIQENEKKTEKPKKRKKTAS</sequence>
<comment type="subunit">
    <text evidence="2">Homodimer. Interacts with LigD.</text>
</comment>